<dbReference type="Gene3D" id="3.90.79.10">
    <property type="entry name" value="Nucleoside Triphosphate Pyrophosphohydrolase"/>
    <property type="match status" value="1"/>
</dbReference>
<gene>
    <name evidence="3" type="ORF">HMPREF9470_01864</name>
</gene>
<dbReference type="PATRIC" id="fig|742734.4.peg.1999"/>
<dbReference type="PROSITE" id="PS51462">
    <property type="entry name" value="NUDIX"/>
    <property type="match status" value="1"/>
</dbReference>
<comment type="caution">
    <text evidence="3">The sequence shown here is derived from an EMBL/GenBank/DDBJ whole genome shotgun (WGS) entry which is preliminary data.</text>
</comment>
<name>A0A0J9EYI5_9FIRM</name>
<dbReference type="AlphaFoldDB" id="A0A0J9EYI5"/>
<protein>
    <recommendedName>
        <fullName evidence="2">Nudix hydrolase domain-containing protein</fullName>
    </recommendedName>
</protein>
<dbReference type="Pfam" id="PF00293">
    <property type="entry name" value="NUDIX"/>
    <property type="match status" value="1"/>
</dbReference>
<accession>A0A0J9EYI5</accession>
<dbReference type="GeneID" id="93164474"/>
<evidence type="ECO:0000259" key="2">
    <source>
        <dbReference type="PROSITE" id="PS51462"/>
    </source>
</evidence>
<sequence length="203" mass="22848">MDLLEQMEAYHPFNEQEEMDQKLILKCLRQDEDIFTRKNSLAHMTASAWVVNQDRTRVLMAYHNIYDSWSWLGGHADGDRDLLRVAVREAVEESGLSDIRPVTDSIYSIEVLTVDGHVKRGAYVASHLHLNVTYLLEADDHGILHTKEDENSGVAWFPAEEAVSASSEPWMRERIYSKLNAKMAAYGGLQGAAGIKEAADEGI</sequence>
<reference evidence="3 4" key="1">
    <citation type="submission" date="2011-04" db="EMBL/GenBank/DDBJ databases">
        <title>The Genome Sequence of Clostridium citroniae WAL-19142.</title>
        <authorList>
            <consortium name="The Broad Institute Genome Sequencing Platform"/>
            <person name="Earl A."/>
            <person name="Ward D."/>
            <person name="Feldgarden M."/>
            <person name="Gevers D."/>
            <person name="Warren Y.A."/>
            <person name="Tyrrell K.L."/>
            <person name="Citron D.M."/>
            <person name="Goldstein E.J."/>
            <person name="Daigneault M."/>
            <person name="Allen-Vercoe E."/>
            <person name="Young S.K."/>
            <person name="Zeng Q."/>
            <person name="Gargeya S."/>
            <person name="Fitzgerald M."/>
            <person name="Haas B."/>
            <person name="Abouelleil A."/>
            <person name="Alvarado L."/>
            <person name="Arachchi H.M."/>
            <person name="Berlin A."/>
            <person name="Brown A."/>
            <person name="Chapman S.B."/>
            <person name="Chen Z."/>
            <person name="Dunbar C."/>
            <person name="Freedman E."/>
            <person name="Gearin G."/>
            <person name="Gellesch M."/>
            <person name="Goldberg J."/>
            <person name="Griggs A."/>
            <person name="Gujja S."/>
            <person name="Heilman E.R."/>
            <person name="Heiman D."/>
            <person name="Howarth C."/>
            <person name="Larson L."/>
            <person name="Lui A."/>
            <person name="MacDonald P.J."/>
            <person name="Mehta T."/>
            <person name="Montmayeur A."/>
            <person name="Murphy C."/>
            <person name="Neiman D."/>
            <person name="Pearson M."/>
            <person name="Priest M."/>
            <person name="Roberts A."/>
            <person name="Saif S."/>
            <person name="Shea T."/>
            <person name="Shenoy N."/>
            <person name="Sisk P."/>
            <person name="Stolte C."/>
            <person name="Sykes S."/>
            <person name="White J."/>
            <person name="Yandava C."/>
            <person name="Wortman J."/>
            <person name="Nusbaum C."/>
            <person name="Birren B."/>
        </authorList>
    </citation>
    <scope>NUCLEOTIDE SEQUENCE [LARGE SCALE GENOMIC DNA]</scope>
    <source>
        <strain evidence="3 4">WAL-19142</strain>
    </source>
</reference>
<dbReference type="PANTHER" id="PTHR43736">
    <property type="entry name" value="ADP-RIBOSE PYROPHOSPHATASE"/>
    <property type="match status" value="1"/>
</dbReference>
<dbReference type="InterPro" id="IPR015797">
    <property type="entry name" value="NUDIX_hydrolase-like_dom_sf"/>
</dbReference>
<dbReference type="RefSeq" id="WP_156200061.1">
    <property type="nucleotide sequence ID" value="NZ_KQ235877.1"/>
</dbReference>
<comment type="similarity">
    <text evidence="1">Belongs to the Nudix hydrolase family.</text>
</comment>
<dbReference type="EMBL" id="ADLK01000017">
    <property type="protein sequence ID" value="KMW21020.1"/>
    <property type="molecule type" value="Genomic_DNA"/>
</dbReference>
<dbReference type="PANTHER" id="PTHR43736:SF1">
    <property type="entry name" value="DIHYDRONEOPTERIN TRIPHOSPHATE DIPHOSPHATASE"/>
    <property type="match status" value="1"/>
</dbReference>
<evidence type="ECO:0000256" key="1">
    <source>
        <dbReference type="ARBA" id="ARBA00005582"/>
    </source>
</evidence>
<evidence type="ECO:0000313" key="4">
    <source>
        <dbReference type="Proteomes" id="UP000037392"/>
    </source>
</evidence>
<dbReference type="SUPFAM" id="SSF55811">
    <property type="entry name" value="Nudix"/>
    <property type="match status" value="1"/>
</dbReference>
<proteinExistence type="inferred from homology"/>
<dbReference type="InterPro" id="IPR000086">
    <property type="entry name" value="NUDIX_hydrolase_dom"/>
</dbReference>
<feature type="domain" description="Nudix hydrolase" evidence="2">
    <location>
        <begin position="41"/>
        <end position="182"/>
    </location>
</feature>
<organism evidence="3 4">
    <name type="scientific">[Clostridium] citroniae WAL-19142</name>
    <dbReference type="NCBI Taxonomy" id="742734"/>
    <lineage>
        <taxon>Bacteria</taxon>
        <taxon>Bacillati</taxon>
        <taxon>Bacillota</taxon>
        <taxon>Clostridia</taxon>
        <taxon>Lachnospirales</taxon>
        <taxon>Lachnospiraceae</taxon>
        <taxon>Enterocloster</taxon>
    </lineage>
</organism>
<dbReference type="OrthoDB" id="9787880at2"/>
<dbReference type="CDD" id="cd03674">
    <property type="entry name" value="NUDIX_Hydrolase"/>
    <property type="match status" value="1"/>
</dbReference>
<dbReference type="Proteomes" id="UP000037392">
    <property type="component" value="Unassembled WGS sequence"/>
</dbReference>
<evidence type="ECO:0000313" key="3">
    <source>
        <dbReference type="EMBL" id="KMW21020.1"/>
    </source>
</evidence>